<dbReference type="InterPro" id="IPR011009">
    <property type="entry name" value="Kinase-like_dom_sf"/>
</dbReference>
<feature type="domain" description="Aminoglycoside phosphotransferase" evidence="2">
    <location>
        <begin position="59"/>
        <end position="243"/>
    </location>
</feature>
<evidence type="ECO:0000313" key="3">
    <source>
        <dbReference type="EMBL" id="GAA2121558.1"/>
    </source>
</evidence>
<name>A0ABN2Y471_9ACTN</name>
<reference evidence="3 4" key="1">
    <citation type="journal article" date="2019" name="Int. J. Syst. Evol. Microbiol.">
        <title>The Global Catalogue of Microorganisms (GCM) 10K type strain sequencing project: providing services to taxonomists for standard genome sequencing and annotation.</title>
        <authorList>
            <consortium name="The Broad Institute Genomics Platform"/>
            <consortium name="The Broad Institute Genome Sequencing Center for Infectious Disease"/>
            <person name="Wu L."/>
            <person name="Ma J."/>
        </authorList>
    </citation>
    <scope>NUCLEOTIDE SEQUENCE [LARGE SCALE GENOMIC DNA]</scope>
    <source>
        <strain evidence="3 4">JCM 14559</strain>
    </source>
</reference>
<keyword evidence="4" id="KW-1185">Reference proteome</keyword>
<gene>
    <name evidence="3" type="ORF">GCM10009759_71390</name>
</gene>
<sequence length="391" mass="41228">MNGTGAGLNGNGRVPGHELMGVREVAGGLLLVPPGVAGRAADELRLRWAARELGRGRWEAVAQGYSDVLVARWRPADGGPPVLVKCPRTGEAVRSLVRERDAVAVLAAQLRRPELRELLPRTLDSRLGGRPPVLVQEVLPGVPGDVLLSRRPELAAALTASAFAALDELRGATSGSSRDGRLVDGWLSHRLAVLSDRVRWCRGAEGTAGLLALRAHLRRELTAHPTEVAWTHGDFTPGNLLLRSPAPTGPGPSSATAPDGPPSTAAPGGPPSVTGLVDWADALADGPAVVDRASFALALGWLLEGRSWGEQVVHALRTGALHRPEIDELPLSGVLLAWLWHVSANLEKSRRFARNRHWLREVIVPVLRELAGSARPDGPLGEAGSGAASSG</sequence>
<dbReference type="SUPFAM" id="SSF56112">
    <property type="entry name" value="Protein kinase-like (PK-like)"/>
    <property type="match status" value="1"/>
</dbReference>
<dbReference type="EMBL" id="BAAANS010000079">
    <property type="protein sequence ID" value="GAA2121558.1"/>
    <property type="molecule type" value="Genomic_DNA"/>
</dbReference>
<proteinExistence type="predicted"/>
<accession>A0ABN2Y471</accession>
<feature type="compositionally biased region" description="Low complexity" evidence="1">
    <location>
        <begin position="251"/>
        <end position="267"/>
    </location>
</feature>
<dbReference type="Gene3D" id="3.90.1200.10">
    <property type="match status" value="1"/>
</dbReference>
<dbReference type="InterPro" id="IPR002575">
    <property type="entry name" value="Aminoglycoside_PTrfase"/>
</dbReference>
<evidence type="ECO:0000259" key="2">
    <source>
        <dbReference type="Pfam" id="PF01636"/>
    </source>
</evidence>
<dbReference type="RefSeq" id="WP_344558378.1">
    <property type="nucleotide sequence ID" value="NZ_BAAANS010000079.1"/>
</dbReference>
<feature type="region of interest" description="Disordered" evidence="1">
    <location>
        <begin position="239"/>
        <end position="272"/>
    </location>
</feature>
<evidence type="ECO:0000313" key="4">
    <source>
        <dbReference type="Proteomes" id="UP001500897"/>
    </source>
</evidence>
<comment type="caution">
    <text evidence="3">The sequence shown here is derived from an EMBL/GenBank/DDBJ whole genome shotgun (WGS) entry which is preliminary data.</text>
</comment>
<organism evidence="3 4">
    <name type="scientific">Kitasatospora saccharophila</name>
    <dbReference type="NCBI Taxonomy" id="407973"/>
    <lineage>
        <taxon>Bacteria</taxon>
        <taxon>Bacillati</taxon>
        <taxon>Actinomycetota</taxon>
        <taxon>Actinomycetes</taxon>
        <taxon>Kitasatosporales</taxon>
        <taxon>Streptomycetaceae</taxon>
        <taxon>Kitasatospora</taxon>
    </lineage>
</organism>
<protein>
    <recommendedName>
        <fullName evidence="2">Aminoglycoside phosphotransferase domain-containing protein</fullName>
    </recommendedName>
</protein>
<evidence type="ECO:0000256" key="1">
    <source>
        <dbReference type="SAM" id="MobiDB-lite"/>
    </source>
</evidence>
<dbReference type="Pfam" id="PF01636">
    <property type="entry name" value="APH"/>
    <property type="match status" value="1"/>
</dbReference>
<dbReference type="Proteomes" id="UP001500897">
    <property type="component" value="Unassembled WGS sequence"/>
</dbReference>